<comment type="subcellular location">
    <subcellularLocation>
        <location evidence="1">Cytoplasm</location>
        <location evidence="1">Cytoskeleton</location>
    </subcellularLocation>
</comment>
<dbReference type="InterPro" id="IPR029006">
    <property type="entry name" value="ADF-H/Gelsolin-like_dom_sf"/>
</dbReference>
<sequence>MSSSTKALDPAFQGVGQRPGTEIWRIENFQPVPLPKSDHGKFYMGDSYIVLQTTPGKGGAYLYDIHFWIGKDTSQDEAGTAAIKTIELDAVLGGRAVQHRELQGHESDKFLAYFKPCIIPLEGGVATGFKKVEEEAFETRLYVCRGKRVVRMKQVPFARSSLNHDDVFILDTENKVYQFNGANSNIQERAKALEVIQFLKEKYHDGTCDVAIVDDGKLDTESDSGEFWVLFGGFAPIGKKVASEDDIIPETTPAKLYSIADGEVKMLDGELSKGLLENNKCYLLDCGSEVFLWVGRVTQVEERKAASQAAEEFVVSQNRPKATRITRLIQGYETHSFKSNFDSWPAGSAAPGSEEGRGKVAALLKQQGVGLKGMTKSAPVNEEVPPLLEGGGKMEVWCINGSAKTPLPKEDIGKFYSGDCYIILYTYHSGDRKEDYLLCCWFGNDSIEEDQKMAARLANTMSNSLKGRPVQGRIFQGKEPPQFVALFQPLVILKGGQSSGYKNSLAEKGSDETYTADSVALFRISGTSVHNNKAVQVEAVATSLNPAECFLLQSGSSIFTWHGNQSTFEQQQLAAKIAEFLKPGVALKHAKEGTESSSFWFALGGKQSYTSKKASPETVRDPHLFAFSLNKGKFQVEEIYNFSQDDLLTEDILILDTHAEVFVWVGQSVDPKEKQIVFDIGQKYIEMAVSLDGLSPYVPLYKVTEGNEPSFFTTYFLWDPIKATVQGNSFQKKAALLFGLGHHAVEDKSNGNQGGPTQRASALAALSSAFNPSSGKSSHLDRSNGSSQGGPTQRASALAALSSAFNSSPGSKTTAPRPSGIGQGSQRAAAVAALSSVLTAEKKTPETSPSRSPRSETNLPTEGKSETQSEVEGSEGVAEVKEMEETASVPESNGEDSERKQDTEQEENDDGNSQSTFSYDQLKARSDNPVKGIDFKRREAYLSDEEFQTVFGVTKEAFYKMPKWKQDMQKKKFDLF</sequence>
<dbReference type="CDD" id="cd11292">
    <property type="entry name" value="gelsolin_S3_like"/>
    <property type="match status" value="1"/>
</dbReference>
<dbReference type="PANTHER" id="PTHR11977:SF51">
    <property type="entry name" value="PROTEIN FLIGHTLESS-1 HOMOLOG"/>
    <property type="match status" value="1"/>
</dbReference>
<dbReference type="PANTHER" id="PTHR11977">
    <property type="entry name" value="VILLIN"/>
    <property type="match status" value="1"/>
</dbReference>
<comment type="caution">
    <text evidence="11">The sequence shown here is derived from an EMBL/GenBank/DDBJ whole genome shotgun (WGS) entry which is preliminary data.</text>
</comment>
<dbReference type="GO" id="GO:0005856">
    <property type="term" value="C:cytoskeleton"/>
    <property type="evidence" value="ECO:0007669"/>
    <property type="project" value="UniProtKB-SubCell"/>
</dbReference>
<accession>A0A4U5QH42</accession>
<dbReference type="CDD" id="cd11293">
    <property type="entry name" value="gelsolin_S4_like"/>
    <property type="match status" value="1"/>
</dbReference>
<dbReference type="AlphaFoldDB" id="A0A4U5QH42"/>
<dbReference type="GO" id="GO:0051015">
    <property type="term" value="F:actin filament binding"/>
    <property type="evidence" value="ECO:0007669"/>
    <property type="project" value="InterPro"/>
</dbReference>
<keyword evidence="6" id="KW-0106">Calcium</keyword>
<proteinExistence type="inferred from homology"/>
<dbReference type="CDD" id="cd11290">
    <property type="entry name" value="gelsolin_S1_like"/>
    <property type="match status" value="1"/>
</dbReference>
<keyword evidence="4" id="KW-0963">Cytoplasm</keyword>
<evidence type="ECO:0000256" key="2">
    <source>
        <dbReference type="ARBA" id="ARBA00008418"/>
    </source>
</evidence>
<evidence type="ECO:0000256" key="4">
    <source>
        <dbReference type="ARBA" id="ARBA00022490"/>
    </source>
</evidence>
<evidence type="ECO:0000313" key="11">
    <source>
        <dbReference type="EMBL" id="TKS09948.1"/>
    </source>
</evidence>
<dbReference type="PRINTS" id="PR00597">
    <property type="entry name" value="GELSOLIN"/>
</dbReference>
<keyword evidence="3" id="KW-0117">Actin capping</keyword>
<keyword evidence="8" id="KW-0206">Cytoskeleton</keyword>
<dbReference type="FunFam" id="3.40.20.10:FF:000002">
    <property type="entry name" value="Gelsolin"/>
    <property type="match status" value="1"/>
</dbReference>
<dbReference type="CDD" id="cd11288">
    <property type="entry name" value="gelsolin_S5_like"/>
    <property type="match status" value="1"/>
</dbReference>
<evidence type="ECO:0000259" key="10">
    <source>
        <dbReference type="PROSITE" id="PS51089"/>
    </source>
</evidence>
<dbReference type="Gene3D" id="3.40.20.10">
    <property type="entry name" value="Severin"/>
    <property type="match status" value="6"/>
</dbReference>
<dbReference type="FunFam" id="3.40.20.10:FF:000001">
    <property type="entry name" value="Gelsolin"/>
    <property type="match status" value="1"/>
</dbReference>
<protein>
    <submittedName>
        <fullName evidence="11">Villin-3-like isoform X2</fullName>
    </submittedName>
</protein>
<dbReference type="Gene3D" id="1.10.950.10">
    <property type="entry name" value="Villin headpiece domain"/>
    <property type="match status" value="1"/>
</dbReference>
<dbReference type="InterPro" id="IPR036886">
    <property type="entry name" value="Villin_headpiece_dom_sf"/>
</dbReference>
<evidence type="ECO:0000256" key="8">
    <source>
        <dbReference type="ARBA" id="ARBA00023212"/>
    </source>
</evidence>
<dbReference type="GO" id="GO:0051014">
    <property type="term" value="P:actin filament severing"/>
    <property type="evidence" value="ECO:0007669"/>
    <property type="project" value="TreeGrafter"/>
</dbReference>
<dbReference type="Pfam" id="PF02209">
    <property type="entry name" value="VHP"/>
    <property type="match status" value="1"/>
</dbReference>
<evidence type="ECO:0000256" key="7">
    <source>
        <dbReference type="ARBA" id="ARBA00023203"/>
    </source>
</evidence>
<comment type="similarity">
    <text evidence="2">Belongs to the villin/gelsolin family.</text>
</comment>
<evidence type="ECO:0000256" key="3">
    <source>
        <dbReference type="ARBA" id="ARBA00022467"/>
    </source>
</evidence>
<name>A0A4U5QH42_POPAL</name>
<feature type="region of interest" description="Disordered" evidence="9">
    <location>
        <begin position="769"/>
        <end position="828"/>
    </location>
</feature>
<dbReference type="GO" id="GO:0051693">
    <property type="term" value="P:actin filament capping"/>
    <property type="evidence" value="ECO:0007669"/>
    <property type="project" value="UniProtKB-KW"/>
</dbReference>
<dbReference type="FunFam" id="3.40.20.10:FF:000028">
    <property type="entry name" value="Villin-like 1"/>
    <property type="match status" value="1"/>
</dbReference>
<feature type="domain" description="HP" evidence="10">
    <location>
        <begin position="911"/>
        <end position="976"/>
    </location>
</feature>
<dbReference type="InterPro" id="IPR003128">
    <property type="entry name" value="Villin_headpiece"/>
</dbReference>
<feature type="region of interest" description="Disordered" evidence="9">
    <location>
        <begin position="840"/>
        <end position="926"/>
    </location>
</feature>
<evidence type="ECO:0000256" key="1">
    <source>
        <dbReference type="ARBA" id="ARBA00004245"/>
    </source>
</evidence>
<keyword evidence="7" id="KW-0009">Actin-binding</keyword>
<feature type="compositionally biased region" description="Low complexity" evidence="9">
    <location>
        <begin position="846"/>
        <end position="857"/>
    </location>
</feature>
<dbReference type="SMART" id="SM00262">
    <property type="entry name" value="GEL"/>
    <property type="match status" value="6"/>
</dbReference>
<dbReference type="STRING" id="43335.A0A4U5QH42"/>
<dbReference type="FunFam" id="3.40.20.10:FF:000038">
    <property type="entry name" value="Villin-like 1"/>
    <property type="match status" value="1"/>
</dbReference>
<dbReference type="Pfam" id="PF00626">
    <property type="entry name" value="Gelsolin"/>
    <property type="match status" value="6"/>
</dbReference>
<dbReference type="SMART" id="SM00153">
    <property type="entry name" value="VHP"/>
    <property type="match status" value="1"/>
</dbReference>
<dbReference type="SUPFAM" id="SSF55753">
    <property type="entry name" value="Actin depolymerizing proteins"/>
    <property type="match status" value="6"/>
</dbReference>
<dbReference type="InterPro" id="IPR007123">
    <property type="entry name" value="Gelsolin-like_dom"/>
</dbReference>
<dbReference type="InterPro" id="IPR007122">
    <property type="entry name" value="Villin/Gelsolin"/>
</dbReference>
<feature type="compositionally biased region" description="Low complexity" evidence="9">
    <location>
        <begin position="795"/>
        <end position="808"/>
    </location>
</feature>
<dbReference type="GO" id="GO:0007015">
    <property type="term" value="P:actin filament organization"/>
    <property type="evidence" value="ECO:0007669"/>
    <property type="project" value="UniProtKB-ARBA"/>
</dbReference>
<dbReference type="CDD" id="cd11291">
    <property type="entry name" value="gelsolin_S6_like"/>
    <property type="match status" value="1"/>
</dbReference>
<dbReference type="EMBL" id="RCHU01000258">
    <property type="protein sequence ID" value="TKS09948.1"/>
    <property type="molecule type" value="Genomic_DNA"/>
</dbReference>
<dbReference type="SUPFAM" id="SSF47050">
    <property type="entry name" value="VHP, Villin headpiece domain"/>
    <property type="match status" value="1"/>
</dbReference>
<evidence type="ECO:0000256" key="9">
    <source>
        <dbReference type="SAM" id="MobiDB-lite"/>
    </source>
</evidence>
<keyword evidence="5" id="KW-0677">Repeat</keyword>
<dbReference type="PROSITE" id="PS51089">
    <property type="entry name" value="HP"/>
    <property type="match status" value="1"/>
</dbReference>
<gene>
    <name evidence="11" type="ORF">D5086_0000090490</name>
</gene>
<evidence type="ECO:0000256" key="6">
    <source>
        <dbReference type="ARBA" id="ARBA00022837"/>
    </source>
</evidence>
<feature type="compositionally biased region" description="Polar residues" evidence="9">
    <location>
        <begin position="770"/>
        <end position="794"/>
    </location>
</feature>
<dbReference type="CDD" id="cd11289">
    <property type="entry name" value="gelsolin_S2_like"/>
    <property type="match status" value="1"/>
</dbReference>
<dbReference type="FunFam" id="3.40.20.10:FF:000039">
    <property type="entry name" value="Villin-4"/>
    <property type="match status" value="1"/>
</dbReference>
<reference evidence="11" key="1">
    <citation type="submission" date="2018-10" db="EMBL/GenBank/DDBJ databases">
        <title>Population genomic analysis revealed the cold adaptation of white poplar.</title>
        <authorList>
            <person name="Liu Y.-J."/>
        </authorList>
    </citation>
    <scope>NUCLEOTIDE SEQUENCE [LARGE SCALE GENOMIC DNA]</scope>
    <source>
        <strain evidence="11">PAL-ZL1</strain>
    </source>
</reference>
<organism evidence="11">
    <name type="scientific">Populus alba</name>
    <name type="common">White poplar</name>
    <dbReference type="NCBI Taxonomy" id="43335"/>
    <lineage>
        <taxon>Eukaryota</taxon>
        <taxon>Viridiplantae</taxon>
        <taxon>Streptophyta</taxon>
        <taxon>Embryophyta</taxon>
        <taxon>Tracheophyta</taxon>
        <taxon>Spermatophyta</taxon>
        <taxon>Magnoliopsida</taxon>
        <taxon>eudicotyledons</taxon>
        <taxon>Gunneridae</taxon>
        <taxon>Pentapetalae</taxon>
        <taxon>rosids</taxon>
        <taxon>fabids</taxon>
        <taxon>Malpighiales</taxon>
        <taxon>Salicaceae</taxon>
        <taxon>Saliceae</taxon>
        <taxon>Populus</taxon>
    </lineage>
</organism>
<evidence type="ECO:0000256" key="5">
    <source>
        <dbReference type="ARBA" id="ARBA00022737"/>
    </source>
</evidence>